<evidence type="ECO:0000256" key="1">
    <source>
        <dbReference type="ARBA" id="ARBA00004123"/>
    </source>
</evidence>
<feature type="domain" description="SF3A3" evidence="4">
    <location>
        <begin position="188"/>
        <end position="223"/>
    </location>
</feature>
<name>A0A376BAD8_9ASCO</name>
<dbReference type="SUPFAM" id="SSF57667">
    <property type="entry name" value="beta-beta-alpha zinc fingers"/>
    <property type="match status" value="1"/>
</dbReference>
<evidence type="ECO:0000313" key="6">
    <source>
        <dbReference type="EMBL" id="SSD61626.1"/>
    </source>
</evidence>
<organism evidence="6 7">
    <name type="scientific">Saccharomycodes ludwigii</name>
    <dbReference type="NCBI Taxonomy" id="36035"/>
    <lineage>
        <taxon>Eukaryota</taxon>
        <taxon>Fungi</taxon>
        <taxon>Dikarya</taxon>
        <taxon>Ascomycota</taxon>
        <taxon>Saccharomycotina</taxon>
        <taxon>Saccharomycetes</taxon>
        <taxon>Saccharomycodales</taxon>
        <taxon>Saccharomycodaceae</taxon>
        <taxon>Saccharomycodes</taxon>
    </lineage>
</organism>
<dbReference type="GO" id="GO:0003723">
    <property type="term" value="F:RNA binding"/>
    <property type="evidence" value="ECO:0007669"/>
    <property type="project" value="InterPro"/>
</dbReference>
<dbReference type="VEuPathDB" id="FungiDB:SCODWIG_03387"/>
<evidence type="ECO:0000259" key="4">
    <source>
        <dbReference type="Pfam" id="PF16837"/>
    </source>
</evidence>
<reference evidence="7" key="1">
    <citation type="submission" date="2018-06" db="EMBL/GenBank/DDBJ databases">
        <authorList>
            <person name="Guldener U."/>
        </authorList>
    </citation>
    <scope>NUCLEOTIDE SEQUENCE [LARGE SCALE GENOMIC DNA]</scope>
    <source>
        <strain evidence="7">UTAD17</strain>
    </source>
</reference>
<dbReference type="PANTHER" id="PTHR12786">
    <property type="entry name" value="SPLICING FACTOR SF3A-RELATED"/>
    <property type="match status" value="1"/>
</dbReference>
<evidence type="ECO:0000259" key="5">
    <source>
        <dbReference type="Pfam" id="PF16958"/>
    </source>
</evidence>
<feature type="domain" description="Splicing factor SF3a60 /Prp9 subunit C-terminal" evidence="3">
    <location>
        <begin position="445"/>
        <end position="581"/>
    </location>
</feature>
<proteinExistence type="predicted"/>
<evidence type="ECO:0000313" key="7">
    <source>
        <dbReference type="Proteomes" id="UP000262825"/>
    </source>
</evidence>
<dbReference type="Pfam" id="PF16958">
    <property type="entry name" value="PRP9_N"/>
    <property type="match status" value="1"/>
</dbReference>
<dbReference type="EMBL" id="UFAJ01000797">
    <property type="protein sequence ID" value="SSD61626.1"/>
    <property type="molecule type" value="Genomic_DNA"/>
</dbReference>
<dbReference type="InterPro" id="IPR031774">
    <property type="entry name" value="SF3A3_dom"/>
</dbReference>
<dbReference type="InterPro" id="IPR031590">
    <property type="entry name" value="PRP9_N"/>
</dbReference>
<dbReference type="PANTHER" id="PTHR12786:SF2">
    <property type="entry name" value="SPLICING FACTOR 3A SUBUNIT 3"/>
    <property type="match status" value="1"/>
</dbReference>
<evidence type="ECO:0000256" key="2">
    <source>
        <dbReference type="ARBA" id="ARBA00023242"/>
    </source>
</evidence>
<feature type="domain" description="Pre-mRNA-splicing factor Prp9 N-terminal" evidence="5">
    <location>
        <begin position="6"/>
        <end position="164"/>
    </location>
</feature>
<dbReference type="InterPro" id="IPR024598">
    <property type="entry name" value="SF3a60/Prp9_C"/>
</dbReference>
<dbReference type="Proteomes" id="UP000262825">
    <property type="component" value="Unassembled WGS sequence"/>
</dbReference>
<accession>A0A376BAD8</accession>
<comment type="subcellular location">
    <subcellularLocation>
        <location evidence="1">Nucleus</location>
    </subcellularLocation>
</comment>
<dbReference type="AlphaFoldDB" id="A0A376BAD8"/>
<dbReference type="Pfam" id="PF11931">
    <property type="entry name" value="SF3a60_Prp9_C"/>
    <property type="match status" value="1"/>
</dbReference>
<gene>
    <name evidence="6" type="ORF">SCODWIG_03387</name>
</gene>
<keyword evidence="7" id="KW-1185">Reference proteome</keyword>
<dbReference type="Pfam" id="PF16837">
    <property type="entry name" value="SF3A3"/>
    <property type="match status" value="1"/>
</dbReference>
<dbReference type="GO" id="GO:0005681">
    <property type="term" value="C:spliceosomal complex"/>
    <property type="evidence" value="ECO:0007669"/>
    <property type="project" value="InterPro"/>
</dbReference>
<dbReference type="GO" id="GO:0000398">
    <property type="term" value="P:mRNA splicing, via spliceosome"/>
    <property type="evidence" value="ECO:0007669"/>
    <property type="project" value="InterPro"/>
</dbReference>
<evidence type="ECO:0000259" key="3">
    <source>
        <dbReference type="Pfam" id="PF11931"/>
    </source>
</evidence>
<protein>
    <recommendedName>
        <fullName evidence="8">Pre-mRNA-splicing factor PRP9</fullName>
    </recommendedName>
</protein>
<evidence type="ECO:0008006" key="8">
    <source>
        <dbReference type="Google" id="ProtNLM"/>
    </source>
</evidence>
<dbReference type="InterPro" id="IPR051421">
    <property type="entry name" value="RNA_Proc_DNA_Dmg_Regulator"/>
</dbReference>
<dbReference type="InterPro" id="IPR036236">
    <property type="entry name" value="Znf_C2H2_sf"/>
</dbReference>
<sequence length="587" mass="68864">MSTDQLEKQRLKYEELEVIEKNITERIQRNPQVFYANYQEYLKIAGGNNIRLKSLIAKENISSNRIYKWKRRIRKRKQTLIQQHEINDFLKRVLQLCNEIEDTANETDLKKEVQKNYSIEENTDELDLDKFDLLLKSINSTYDKHDPSDNDDDFNREYKMFPTNHFNRSKNNTSLLSLKAMDLNLNKIFTRDEYYGDFLNLDSFYNDWLNVMEDASVTFLEFFVATLELFEATDFAYLFESKIDRDSEKYKDFIVKLTNKLTCDFRKIYPLIDYDIFESDVVNKSFPHIISAGIKHKVSSTGRTTQNEEEQIFCICCDKFFKNDEKNYVKHLNDTEHLENYKNKGEFLKSEYKLHWICSKLLNDVINRTKSFHERKLAFTAKERSKELQKLTREYDEPIYTPEEYKQDKRDETLQKKLFRASFNNDNDSSNSEDEEDQKLLNPYNMPLGTDGLPIPKWLYKLQKLDVEYPCEICGNVQYRGYKNYNKHFSEPKHIFGLKCLGVSSNPIVFKGISIIKEVKHLKEELENSGTGVAAAAAAATTTTTTTTTKSANGYKNVTGDVDNKWVIEVEDKNGNVISASSLLKKK</sequence>
<keyword evidence="2" id="KW-0539">Nucleus</keyword>